<evidence type="ECO:0000313" key="2">
    <source>
        <dbReference type="RefSeq" id="XP_030976258.1"/>
    </source>
</evidence>
<dbReference type="RefSeq" id="XP_030976258.1">
    <property type="nucleotide sequence ID" value="XM_031132298.1"/>
</dbReference>
<evidence type="ECO:0000313" key="1">
    <source>
        <dbReference type="Proteomes" id="UP000515153"/>
    </source>
</evidence>
<sequence>MPASSPPPANAFSSISNEELTSARCCLSSCGHAGDMKQCTIVMEYRFIGENDCHPVETAWICLVLVATHGAIVLIDPVFKVTKIHPQSAP</sequence>
<proteinExistence type="predicted"/>
<name>A0A6P8AMZ4_PYRGI</name>
<reference evidence="2" key="3">
    <citation type="submission" date="2025-08" db="UniProtKB">
        <authorList>
            <consortium name="RefSeq"/>
        </authorList>
    </citation>
    <scope>IDENTIFICATION</scope>
    <source>
        <strain evidence="2">NI907</strain>
    </source>
</reference>
<reference evidence="2" key="1">
    <citation type="journal article" date="2019" name="Mol. Biol. Evol.">
        <title>Blast fungal genomes show frequent chromosomal changes, gene gains and losses, and effector gene turnover.</title>
        <authorList>
            <person name="Gomez Luciano L.B."/>
            <person name="Jason Tsai I."/>
            <person name="Chuma I."/>
            <person name="Tosa Y."/>
            <person name="Chen Y.H."/>
            <person name="Li J.Y."/>
            <person name="Li M.Y."/>
            <person name="Jade Lu M.Y."/>
            <person name="Nakayashiki H."/>
            <person name="Li W.H."/>
        </authorList>
    </citation>
    <scope>NUCLEOTIDE SEQUENCE</scope>
    <source>
        <strain evidence="2">NI907</strain>
    </source>
</reference>
<keyword evidence="1" id="KW-1185">Reference proteome</keyword>
<protein>
    <submittedName>
        <fullName evidence="2">Uncharacterized protein</fullName>
    </submittedName>
</protein>
<gene>
    <name evidence="2" type="ORF">PgNI_12348</name>
</gene>
<reference evidence="2" key="2">
    <citation type="submission" date="2019-10" db="EMBL/GenBank/DDBJ databases">
        <authorList>
            <consortium name="NCBI Genome Project"/>
        </authorList>
    </citation>
    <scope>NUCLEOTIDE SEQUENCE</scope>
    <source>
        <strain evidence="2">NI907</strain>
    </source>
</reference>
<dbReference type="GeneID" id="41967203"/>
<accession>A0A6P8AMZ4</accession>
<dbReference type="KEGG" id="pgri:PgNI_12348"/>
<organism evidence="1 2">
    <name type="scientific">Pyricularia grisea</name>
    <name type="common">Crabgrass-specific blast fungus</name>
    <name type="synonym">Magnaporthe grisea</name>
    <dbReference type="NCBI Taxonomy" id="148305"/>
    <lineage>
        <taxon>Eukaryota</taxon>
        <taxon>Fungi</taxon>
        <taxon>Dikarya</taxon>
        <taxon>Ascomycota</taxon>
        <taxon>Pezizomycotina</taxon>
        <taxon>Sordariomycetes</taxon>
        <taxon>Sordariomycetidae</taxon>
        <taxon>Magnaporthales</taxon>
        <taxon>Pyriculariaceae</taxon>
        <taxon>Pyricularia</taxon>
    </lineage>
</organism>
<dbReference type="AlphaFoldDB" id="A0A6P8AMZ4"/>
<dbReference type="Proteomes" id="UP000515153">
    <property type="component" value="Unplaced"/>
</dbReference>